<accession>A0A849AQS0</accession>
<dbReference type="RefSeq" id="WP_171153604.1">
    <property type="nucleotide sequence ID" value="NZ_JABENB010000001.1"/>
</dbReference>
<dbReference type="GO" id="GO:0004622">
    <property type="term" value="F:phosphatidylcholine lysophospholipase activity"/>
    <property type="evidence" value="ECO:0007669"/>
    <property type="project" value="TreeGrafter"/>
</dbReference>
<dbReference type="PANTHER" id="PTHR30383">
    <property type="entry name" value="THIOESTERASE 1/PROTEASE 1/LYSOPHOSPHOLIPASE L1"/>
    <property type="match status" value="1"/>
</dbReference>
<gene>
    <name evidence="2" type="ORF">HJ588_07520</name>
</gene>
<dbReference type="PANTHER" id="PTHR30383:SF5">
    <property type="entry name" value="SGNH HYDROLASE-TYPE ESTERASE DOMAIN-CONTAINING PROTEIN"/>
    <property type="match status" value="1"/>
</dbReference>
<dbReference type="InterPro" id="IPR036514">
    <property type="entry name" value="SGNH_hydro_sf"/>
</dbReference>
<dbReference type="Gene3D" id="3.40.50.1110">
    <property type="entry name" value="SGNH hydrolase"/>
    <property type="match status" value="1"/>
</dbReference>
<name>A0A849AQS0_9MICO</name>
<evidence type="ECO:0000313" key="3">
    <source>
        <dbReference type="Proteomes" id="UP000557772"/>
    </source>
</evidence>
<keyword evidence="3" id="KW-1185">Reference proteome</keyword>
<reference evidence="2 3" key="1">
    <citation type="submission" date="2020-05" db="EMBL/GenBank/DDBJ databases">
        <title>Flexivirga sp. ID2601S isolated from air conditioner.</title>
        <authorList>
            <person name="Kim D.H."/>
        </authorList>
    </citation>
    <scope>NUCLEOTIDE SEQUENCE [LARGE SCALE GENOMIC DNA]</scope>
    <source>
        <strain evidence="2 3">ID2601S</strain>
    </source>
</reference>
<keyword evidence="2" id="KW-0378">Hydrolase</keyword>
<protein>
    <submittedName>
        <fullName evidence="2">SGNH/GDSL hydrolase family protein</fullName>
    </submittedName>
</protein>
<dbReference type="AlphaFoldDB" id="A0A849AQS0"/>
<organism evidence="2 3">
    <name type="scientific">Flexivirga aerilata</name>
    <dbReference type="NCBI Taxonomy" id="1656889"/>
    <lineage>
        <taxon>Bacteria</taxon>
        <taxon>Bacillati</taxon>
        <taxon>Actinomycetota</taxon>
        <taxon>Actinomycetes</taxon>
        <taxon>Micrococcales</taxon>
        <taxon>Dermacoccaceae</taxon>
        <taxon>Flexivirga</taxon>
    </lineage>
</organism>
<dbReference type="SUPFAM" id="SSF52266">
    <property type="entry name" value="SGNH hydrolase"/>
    <property type="match status" value="1"/>
</dbReference>
<dbReference type="Pfam" id="PF13472">
    <property type="entry name" value="Lipase_GDSL_2"/>
    <property type="match status" value="1"/>
</dbReference>
<dbReference type="EMBL" id="JABENB010000001">
    <property type="protein sequence ID" value="NNG39122.1"/>
    <property type="molecule type" value="Genomic_DNA"/>
</dbReference>
<evidence type="ECO:0000313" key="2">
    <source>
        <dbReference type="EMBL" id="NNG39122.1"/>
    </source>
</evidence>
<sequence>MTLGGLPQRATWVFAGDSITQGVFHTHGARSWVELIHERVRWELDRLMDIVINSGVSGWTAAEVNAEFDHLVGRFAPTVVSIALGTNDALDGEAGLASFRDELTDIARRSTALGARVVLHTPVPVMPDAPAARREWLPSYAEVVRAVAAAEGSTLIDHERHWLDHFGAAAPTAWMDDHTHPNAVGHREMANTTLRELGLGVLDERP</sequence>
<dbReference type="Proteomes" id="UP000557772">
    <property type="component" value="Unassembled WGS sequence"/>
</dbReference>
<comment type="caution">
    <text evidence="2">The sequence shown here is derived from an EMBL/GenBank/DDBJ whole genome shotgun (WGS) entry which is preliminary data.</text>
</comment>
<dbReference type="InterPro" id="IPR051532">
    <property type="entry name" value="Ester_Hydrolysis_Enzymes"/>
</dbReference>
<dbReference type="InterPro" id="IPR013830">
    <property type="entry name" value="SGNH_hydro"/>
</dbReference>
<evidence type="ECO:0000259" key="1">
    <source>
        <dbReference type="Pfam" id="PF13472"/>
    </source>
</evidence>
<feature type="domain" description="SGNH hydrolase-type esterase" evidence="1">
    <location>
        <begin position="14"/>
        <end position="187"/>
    </location>
</feature>
<proteinExistence type="predicted"/>